<reference evidence="2" key="2">
    <citation type="submission" date="2021-09" db="EMBL/GenBank/DDBJ databases">
        <authorList>
            <person name="Jia N."/>
            <person name="Wang J."/>
            <person name="Shi W."/>
            <person name="Du L."/>
            <person name="Sun Y."/>
            <person name="Zhan W."/>
            <person name="Jiang J."/>
            <person name="Wang Q."/>
            <person name="Zhang B."/>
            <person name="Ji P."/>
            <person name="Sakyi L.B."/>
            <person name="Cui X."/>
            <person name="Yuan T."/>
            <person name="Jiang B."/>
            <person name="Yang W."/>
            <person name="Lam T.T.-Y."/>
            <person name="Chang Q."/>
            <person name="Ding S."/>
            <person name="Wang X."/>
            <person name="Zhu J."/>
            <person name="Ruan X."/>
            <person name="Zhao L."/>
            <person name="Wei J."/>
            <person name="Que T."/>
            <person name="Du C."/>
            <person name="Cheng J."/>
            <person name="Dai P."/>
            <person name="Han X."/>
            <person name="Huang E."/>
            <person name="Gao Y."/>
            <person name="Liu J."/>
            <person name="Shao H."/>
            <person name="Ye R."/>
            <person name="Li L."/>
            <person name="Wei W."/>
            <person name="Wang X."/>
            <person name="Wang C."/>
            <person name="Huo Q."/>
            <person name="Li W."/>
            <person name="Guo W."/>
            <person name="Chen H."/>
            <person name="Chen S."/>
            <person name="Zhou L."/>
            <person name="Zhou L."/>
            <person name="Ni X."/>
            <person name="Tian J."/>
            <person name="Zhou Y."/>
            <person name="Sheng Y."/>
            <person name="Liu T."/>
            <person name="Pan Y."/>
            <person name="Xia L."/>
            <person name="Li J."/>
            <person name="Zhao F."/>
            <person name="Cao W."/>
        </authorList>
    </citation>
    <scope>NUCLEOTIDE SEQUENCE</scope>
    <source>
        <strain evidence="2">Rsan-2018</strain>
        <tissue evidence="2">Larvae</tissue>
    </source>
</reference>
<evidence type="ECO:0000256" key="1">
    <source>
        <dbReference type="SAM" id="MobiDB-lite"/>
    </source>
</evidence>
<proteinExistence type="predicted"/>
<accession>A0A9D4Q861</accession>
<keyword evidence="3" id="KW-1185">Reference proteome</keyword>
<feature type="region of interest" description="Disordered" evidence="1">
    <location>
        <begin position="1"/>
        <end position="23"/>
    </location>
</feature>
<dbReference type="AlphaFoldDB" id="A0A9D4Q861"/>
<evidence type="ECO:0000313" key="3">
    <source>
        <dbReference type="Proteomes" id="UP000821837"/>
    </source>
</evidence>
<feature type="compositionally biased region" description="Low complexity" evidence="1">
    <location>
        <begin position="155"/>
        <end position="164"/>
    </location>
</feature>
<protein>
    <submittedName>
        <fullName evidence="2">Uncharacterized protein</fullName>
    </submittedName>
</protein>
<dbReference type="Proteomes" id="UP000821837">
    <property type="component" value="Unassembled WGS sequence"/>
</dbReference>
<evidence type="ECO:0000313" key="2">
    <source>
        <dbReference type="EMBL" id="KAH7969715.1"/>
    </source>
</evidence>
<comment type="caution">
    <text evidence="2">The sequence shown here is derived from an EMBL/GenBank/DDBJ whole genome shotgun (WGS) entry which is preliminary data.</text>
</comment>
<organism evidence="2 3">
    <name type="scientific">Rhipicephalus sanguineus</name>
    <name type="common">Brown dog tick</name>
    <name type="synonym">Ixodes sanguineus</name>
    <dbReference type="NCBI Taxonomy" id="34632"/>
    <lineage>
        <taxon>Eukaryota</taxon>
        <taxon>Metazoa</taxon>
        <taxon>Ecdysozoa</taxon>
        <taxon>Arthropoda</taxon>
        <taxon>Chelicerata</taxon>
        <taxon>Arachnida</taxon>
        <taxon>Acari</taxon>
        <taxon>Parasitiformes</taxon>
        <taxon>Ixodida</taxon>
        <taxon>Ixodoidea</taxon>
        <taxon>Ixodidae</taxon>
        <taxon>Rhipicephalinae</taxon>
        <taxon>Rhipicephalus</taxon>
        <taxon>Rhipicephalus</taxon>
    </lineage>
</organism>
<sequence>MSPRDRSPAVRSPRNPPPRGRVRTVATWTVLDSADRPVACTSRLPWELQPRPLLGDPPFDAPEPFRGLLSDRPPIEPLQPYTTGETRIPCPIYRVPEISRRAHQDGSVHRSRLLAVTIRDTIPRPPQPSPAPTTVKATVALLRSARPDLLARGGLSDPISVSSPSLPPQPPVDDLLDSEE</sequence>
<dbReference type="EMBL" id="JABSTV010001248">
    <property type="protein sequence ID" value="KAH7969715.1"/>
    <property type="molecule type" value="Genomic_DNA"/>
</dbReference>
<gene>
    <name evidence="2" type="ORF">HPB52_021683</name>
</gene>
<reference evidence="2" key="1">
    <citation type="journal article" date="2020" name="Cell">
        <title>Large-Scale Comparative Analyses of Tick Genomes Elucidate Their Genetic Diversity and Vector Capacities.</title>
        <authorList>
            <consortium name="Tick Genome and Microbiome Consortium (TIGMIC)"/>
            <person name="Jia N."/>
            <person name="Wang J."/>
            <person name="Shi W."/>
            <person name="Du L."/>
            <person name="Sun Y."/>
            <person name="Zhan W."/>
            <person name="Jiang J.F."/>
            <person name="Wang Q."/>
            <person name="Zhang B."/>
            <person name="Ji P."/>
            <person name="Bell-Sakyi L."/>
            <person name="Cui X.M."/>
            <person name="Yuan T.T."/>
            <person name="Jiang B.G."/>
            <person name="Yang W.F."/>
            <person name="Lam T.T."/>
            <person name="Chang Q.C."/>
            <person name="Ding S.J."/>
            <person name="Wang X.J."/>
            <person name="Zhu J.G."/>
            <person name="Ruan X.D."/>
            <person name="Zhao L."/>
            <person name="Wei J.T."/>
            <person name="Ye R.Z."/>
            <person name="Que T.C."/>
            <person name="Du C.H."/>
            <person name="Zhou Y.H."/>
            <person name="Cheng J.X."/>
            <person name="Dai P.F."/>
            <person name="Guo W.B."/>
            <person name="Han X.H."/>
            <person name="Huang E.J."/>
            <person name="Li L.F."/>
            <person name="Wei W."/>
            <person name="Gao Y.C."/>
            <person name="Liu J.Z."/>
            <person name="Shao H.Z."/>
            <person name="Wang X."/>
            <person name="Wang C.C."/>
            <person name="Yang T.C."/>
            <person name="Huo Q.B."/>
            <person name="Li W."/>
            <person name="Chen H.Y."/>
            <person name="Chen S.E."/>
            <person name="Zhou L.G."/>
            <person name="Ni X.B."/>
            <person name="Tian J.H."/>
            <person name="Sheng Y."/>
            <person name="Liu T."/>
            <person name="Pan Y.S."/>
            <person name="Xia L.Y."/>
            <person name="Li J."/>
            <person name="Zhao F."/>
            <person name="Cao W.C."/>
        </authorList>
    </citation>
    <scope>NUCLEOTIDE SEQUENCE</scope>
    <source>
        <strain evidence="2">Rsan-2018</strain>
    </source>
</reference>
<name>A0A9D4Q861_RHISA</name>
<feature type="region of interest" description="Disordered" evidence="1">
    <location>
        <begin position="152"/>
        <end position="180"/>
    </location>
</feature>